<protein>
    <recommendedName>
        <fullName evidence="3">Peptidase C76 domain-containing protein</fullName>
    </recommendedName>
</protein>
<dbReference type="AlphaFoldDB" id="A0A3M6TYQ8"/>
<comment type="caution">
    <text evidence="1">The sequence shown here is derived from an EMBL/GenBank/DDBJ whole genome shotgun (WGS) entry which is preliminary data.</text>
</comment>
<name>A0A3M6TYQ8_POCDA</name>
<evidence type="ECO:0000313" key="2">
    <source>
        <dbReference type="Proteomes" id="UP000275408"/>
    </source>
</evidence>
<dbReference type="Gene3D" id="3.90.70.120">
    <property type="match status" value="1"/>
</dbReference>
<reference evidence="1 2" key="1">
    <citation type="journal article" date="2018" name="Sci. Rep.">
        <title>Comparative analysis of the Pocillopora damicornis genome highlights role of immune system in coral evolution.</title>
        <authorList>
            <person name="Cunning R."/>
            <person name="Bay R.A."/>
            <person name="Gillette P."/>
            <person name="Baker A.C."/>
            <person name="Traylor-Knowles N."/>
        </authorList>
    </citation>
    <scope>NUCLEOTIDE SEQUENCE [LARGE SCALE GENOMIC DNA]</scope>
    <source>
        <strain evidence="1">RSMAS</strain>
        <tissue evidence="1">Whole animal</tissue>
    </source>
</reference>
<accession>A0A3M6TYQ8</accession>
<evidence type="ECO:0008006" key="3">
    <source>
        <dbReference type="Google" id="ProtNLM"/>
    </source>
</evidence>
<dbReference type="EMBL" id="RCHS01002686">
    <property type="protein sequence ID" value="RMX46527.1"/>
    <property type="molecule type" value="Genomic_DNA"/>
</dbReference>
<gene>
    <name evidence="1" type="ORF">pdam_00018717</name>
</gene>
<evidence type="ECO:0000313" key="1">
    <source>
        <dbReference type="EMBL" id="RMX46527.1"/>
    </source>
</evidence>
<sequence>MKGPNGINKASTIALGQKPQQMSYKERCKLLGWSTLECLREYFPFVKCYKVVIKLSYLNSHDYFKYSNSSTRFTVEIHSRFVPTLKYVERFRNGSVREPYDISLYERTFMSEPFIEKHTISTELSNFNREKHRRNYHRVCRCDREPSRLPTSLKRLRNKSRKNEAHAANYCNCKLSRDTEKNPGPLTYVDPNKTIVASRSQGNELVFGQNGGQQCVAMSLCSLIYNDTQGISSANDLIQIMNIGNQLYSTKREYLMQSELPTALNVFDTDYQLEYSESYSGTVLQEIAIGDISTLHLYKEPLSRSNLKATPISYYSRVYYCKSNMGLNRRAAGRCGLPLYMFATAQSNETSVATNSSSPRAQA</sequence>
<dbReference type="Proteomes" id="UP000275408">
    <property type="component" value="Unassembled WGS sequence"/>
</dbReference>
<proteinExistence type="predicted"/>
<organism evidence="1 2">
    <name type="scientific">Pocillopora damicornis</name>
    <name type="common">Cauliflower coral</name>
    <name type="synonym">Millepora damicornis</name>
    <dbReference type="NCBI Taxonomy" id="46731"/>
    <lineage>
        <taxon>Eukaryota</taxon>
        <taxon>Metazoa</taxon>
        <taxon>Cnidaria</taxon>
        <taxon>Anthozoa</taxon>
        <taxon>Hexacorallia</taxon>
        <taxon>Scleractinia</taxon>
        <taxon>Astrocoeniina</taxon>
        <taxon>Pocilloporidae</taxon>
        <taxon>Pocillopora</taxon>
    </lineage>
</organism>
<keyword evidence="2" id="KW-1185">Reference proteome</keyword>